<dbReference type="SFLD" id="SFLDS00052">
    <property type="entry name" value="Ferric_Reductase_Domain"/>
    <property type="match status" value="1"/>
</dbReference>
<dbReference type="GO" id="GO:0015677">
    <property type="term" value="P:copper ion import"/>
    <property type="evidence" value="ECO:0007669"/>
    <property type="project" value="TreeGrafter"/>
</dbReference>
<keyword evidence="5" id="KW-0406">Ion transport</keyword>
<gene>
    <name evidence="10" type="ORF">LTR97_006852</name>
</gene>
<dbReference type="SUPFAM" id="SSF52343">
    <property type="entry name" value="Ferredoxin reductase-like, C-terminal NADP-linked domain"/>
    <property type="match status" value="1"/>
</dbReference>
<evidence type="ECO:0000259" key="9">
    <source>
        <dbReference type="PROSITE" id="PS51384"/>
    </source>
</evidence>
<dbReference type="Proteomes" id="UP001310594">
    <property type="component" value="Unassembled WGS sequence"/>
</dbReference>
<dbReference type="GO" id="GO:0005886">
    <property type="term" value="C:plasma membrane"/>
    <property type="evidence" value="ECO:0007669"/>
    <property type="project" value="TreeGrafter"/>
</dbReference>
<keyword evidence="6 8" id="KW-0472">Membrane</keyword>
<dbReference type="PANTHER" id="PTHR32361:SF28">
    <property type="entry name" value="FRP1P"/>
    <property type="match status" value="1"/>
</dbReference>
<comment type="caution">
    <text evidence="10">The sequence shown here is derived from an EMBL/GenBank/DDBJ whole genome shotgun (WGS) entry which is preliminary data.</text>
</comment>
<evidence type="ECO:0000256" key="7">
    <source>
        <dbReference type="SAM" id="MobiDB-lite"/>
    </source>
</evidence>
<keyword evidence="3 8" id="KW-0812">Transmembrane</keyword>
<protein>
    <recommendedName>
        <fullName evidence="9">FAD-binding FR-type domain-containing protein</fullName>
    </recommendedName>
</protein>
<evidence type="ECO:0000256" key="6">
    <source>
        <dbReference type="ARBA" id="ARBA00023136"/>
    </source>
</evidence>
<accession>A0AAN8A187</accession>
<dbReference type="Pfam" id="PF01794">
    <property type="entry name" value="Ferric_reduct"/>
    <property type="match status" value="1"/>
</dbReference>
<dbReference type="Gene3D" id="3.40.50.80">
    <property type="entry name" value="Nucleotide-binding domain of ferredoxin-NADP reductase (FNR) module"/>
    <property type="match status" value="2"/>
</dbReference>
<keyword evidence="4 8" id="KW-1133">Transmembrane helix</keyword>
<feature type="transmembrane region" description="Helical" evidence="8">
    <location>
        <begin position="57"/>
        <end position="78"/>
    </location>
</feature>
<feature type="compositionally biased region" description="Low complexity" evidence="7">
    <location>
        <begin position="89"/>
        <end position="103"/>
    </location>
</feature>
<evidence type="ECO:0000256" key="5">
    <source>
        <dbReference type="ARBA" id="ARBA00023065"/>
    </source>
</evidence>
<name>A0AAN8A187_9PEZI</name>
<proteinExistence type="predicted"/>
<dbReference type="GO" id="GO:0006879">
    <property type="term" value="P:intracellular iron ion homeostasis"/>
    <property type="evidence" value="ECO:0007669"/>
    <property type="project" value="TreeGrafter"/>
</dbReference>
<dbReference type="GO" id="GO:0006826">
    <property type="term" value="P:iron ion transport"/>
    <property type="evidence" value="ECO:0007669"/>
    <property type="project" value="TreeGrafter"/>
</dbReference>
<feature type="region of interest" description="Disordered" evidence="7">
    <location>
        <begin position="88"/>
        <end position="108"/>
    </location>
</feature>
<reference evidence="10" key="1">
    <citation type="submission" date="2023-08" db="EMBL/GenBank/DDBJ databases">
        <title>Black Yeasts Isolated from many extreme environments.</title>
        <authorList>
            <person name="Coleine C."/>
            <person name="Stajich J.E."/>
            <person name="Selbmann L."/>
        </authorList>
    </citation>
    <scope>NUCLEOTIDE SEQUENCE</scope>
    <source>
        <strain evidence="10">CCFEE 5810</strain>
    </source>
</reference>
<dbReference type="PROSITE" id="PS51384">
    <property type="entry name" value="FAD_FR"/>
    <property type="match status" value="1"/>
</dbReference>
<evidence type="ECO:0000256" key="2">
    <source>
        <dbReference type="ARBA" id="ARBA00022448"/>
    </source>
</evidence>
<dbReference type="Pfam" id="PF08022">
    <property type="entry name" value="FAD_binding_8"/>
    <property type="match status" value="1"/>
</dbReference>
<feature type="transmembrane region" description="Helical" evidence="8">
    <location>
        <begin position="265"/>
        <end position="288"/>
    </location>
</feature>
<dbReference type="AlphaFoldDB" id="A0AAN8A187"/>
<sequence>MSPDHRHDWDDLLAAIREARLHAGGGLAISSNGTDKDDRRRRLMEGAYFSARFIPTYHAVLCAIVLVFTTWHWGILLARYRRGVRRTDSSTIETTSSSSSTLSGNATPPELAKSLVYDERSSLLGNGRCASGAGLLRRIARMVHSLGMYQPTQVADKTLPSNSTSLVVLLLLGINVFYSVYRTVWTMEMAFVFSDRTALLFVANLPWLYVLSAKNQPLRLLTGYAYENLNILHRVLGGIMCFLALAHTGGMLVAWYAFFKPVGMTLIQFLSLPIIVLGLLALACYELLYVTSTNAFREWWYELFLGLHVFLQVAALAFVWFHHKNSRTYVGAALAIFVLDRLLFRLAIKSRSVRADLTVMEDGNTVKVSADWPVARTRFAAVFGSSVKNGWTSSEHTFLTIPAISRKHLLQSHPMTIASAAPLVGQDHAWLNLIIRAHDGFTRDLLHHAKEHPTAMVRFDGPYGSHHALHMLQDSDIAIMIVGGSGIAVSHPLVWSLLHDAWSGRRKVGLIWVVHEASHLSWIGHERLDELKALGLHLVVPAPTAKAGRPDVAALLEDMVNDLKVNEEDPRIGVVVSGPDSMNRAVRNRCAGLAWRGIDIDVSVEKYGW</sequence>
<feature type="transmembrane region" description="Helical" evidence="8">
    <location>
        <begin position="190"/>
        <end position="210"/>
    </location>
</feature>
<dbReference type="InterPro" id="IPR013130">
    <property type="entry name" value="Fe3_Rdtase_TM_dom"/>
</dbReference>
<dbReference type="GO" id="GO:0000293">
    <property type="term" value="F:ferric-chelate reductase activity"/>
    <property type="evidence" value="ECO:0007669"/>
    <property type="project" value="TreeGrafter"/>
</dbReference>
<dbReference type="EMBL" id="JAVRQU010000010">
    <property type="protein sequence ID" value="KAK5697893.1"/>
    <property type="molecule type" value="Genomic_DNA"/>
</dbReference>
<comment type="subcellular location">
    <subcellularLocation>
        <location evidence="1">Membrane</location>
        <topology evidence="1">Multi-pass membrane protein</topology>
    </subcellularLocation>
</comment>
<dbReference type="SFLD" id="SFLDG01168">
    <property type="entry name" value="Ferric_reductase_subgroup_(FRE"/>
    <property type="match status" value="1"/>
</dbReference>
<evidence type="ECO:0000313" key="11">
    <source>
        <dbReference type="Proteomes" id="UP001310594"/>
    </source>
</evidence>
<dbReference type="InterPro" id="IPR051410">
    <property type="entry name" value="Ferric/Cupric_Reductase"/>
</dbReference>
<feature type="transmembrane region" description="Helical" evidence="8">
    <location>
        <begin position="300"/>
        <end position="321"/>
    </location>
</feature>
<dbReference type="CDD" id="cd06186">
    <property type="entry name" value="NOX_Duox_like_FAD_NADP"/>
    <property type="match status" value="1"/>
</dbReference>
<dbReference type="InterPro" id="IPR013112">
    <property type="entry name" value="FAD-bd_8"/>
</dbReference>
<feature type="transmembrane region" description="Helical" evidence="8">
    <location>
        <begin position="166"/>
        <end position="184"/>
    </location>
</feature>
<feature type="domain" description="FAD-binding FR-type" evidence="9">
    <location>
        <begin position="350"/>
        <end position="469"/>
    </location>
</feature>
<evidence type="ECO:0000256" key="4">
    <source>
        <dbReference type="ARBA" id="ARBA00022989"/>
    </source>
</evidence>
<evidence type="ECO:0000313" key="10">
    <source>
        <dbReference type="EMBL" id="KAK5697893.1"/>
    </source>
</evidence>
<dbReference type="PANTHER" id="PTHR32361">
    <property type="entry name" value="FERRIC/CUPRIC REDUCTASE TRANSMEMBRANE COMPONENT"/>
    <property type="match status" value="1"/>
</dbReference>
<organism evidence="10 11">
    <name type="scientific">Elasticomyces elasticus</name>
    <dbReference type="NCBI Taxonomy" id="574655"/>
    <lineage>
        <taxon>Eukaryota</taxon>
        <taxon>Fungi</taxon>
        <taxon>Dikarya</taxon>
        <taxon>Ascomycota</taxon>
        <taxon>Pezizomycotina</taxon>
        <taxon>Dothideomycetes</taxon>
        <taxon>Dothideomycetidae</taxon>
        <taxon>Mycosphaerellales</taxon>
        <taxon>Teratosphaeriaceae</taxon>
        <taxon>Elasticomyces</taxon>
    </lineage>
</organism>
<evidence type="ECO:0000256" key="8">
    <source>
        <dbReference type="SAM" id="Phobius"/>
    </source>
</evidence>
<dbReference type="InterPro" id="IPR017927">
    <property type="entry name" value="FAD-bd_FR_type"/>
</dbReference>
<keyword evidence="2" id="KW-0813">Transport</keyword>
<feature type="transmembrane region" description="Helical" evidence="8">
    <location>
        <begin position="231"/>
        <end position="259"/>
    </location>
</feature>
<evidence type="ECO:0000256" key="1">
    <source>
        <dbReference type="ARBA" id="ARBA00004141"/>
    </source>
</evidence>
<evidence type="ECO:0000256" key="3">
    <source>
        <dbReference type="ARBA" id="ARBA00022692"/>
    </source>
</evidence>
<dbReference type="InterPro" id="IPR039261">
    <property type="entry name" value="FNR_nucleotide-bd"/>
</dbReference>